<comment type="catalytic activity">
    <reaction evidence="8">
        <text>4-methyl-5-(2-phosphooxyethyl)-thiazole + 4-amino-2-methyl-5-(diphosphooxymethyl)pyrimidine + H(+) = thiamine phosphate + diphosphate</text>
        <dbReference type="Rhea" id="RHEA:22328"/>
        <dbReference type="ChEBI" id="CHEBI:15378"/>
        <dbReference type="ChEBI" id="CHEBI:33019"/>
        <dbReference type="ChEBI" id="CHEBI:37575"/>
        <dbReference type="ChEBI" id="CHEBI:57841"/>
        <dbReference type="ChEBI" id="CHEBI:58296"/>
        <dbReference type="EC" id="2.5.1.3"/>
    </reaction>
</comment>
<dbReference type="GO" id="GO:0009229">
    <property type="term" value="P:thiamine diphosphate biosynthetic process"/>
    <property type="evidence" value="ECO:0007669"/>
    <property type="project" value="UniProtKB-UniPathway"/>
</dbReference>
<dbReference type="GO" id="GO:0005737">
    <property type="term" value="C:cytoplasm"/>
    <property type="evidence" value="ECO:0007669"/>
    <property type="project" value="TreeGrafter"/>
</dbReference>
<dbReference type="Gene3D" id="3.20.20.70">
    <property type="entry name" value="Aldolase class I"/>
    <property type="match status" value="1"/>
</dbReference>
<comment type="catalytic activity">
    <reaction evidence="9">
        <text>2-(2-carboxy-4-methylthiazol-5-yl)ethyl phosphate + 4-amino-2-methyl-5-(diphosphooxymethyl)pyrimidine + 2 H(+) = thiamine phosphate + CO2 + diphosphate</text>
        <dbReference type="Rhea" id="RHEA:47848"/>
        <dbReference type="ChEBI" id="CHEBI:15378"/>
        <dbReference type="ChEBI" id="CHEBI:16526"/>
        <dbReference type="ChEBI" id="CHEBI:33019"/>
        <dbReference type="ChEBI" id="CHEBI:37575"/>
        <dbReference type="ChEBI" id="CHEBI:57841"/>
        <dbReference type="ChEBI" id="CHEBI:62890"/>
        <dbReference type="EC" id="2.5.1.3"/>
    </reaction>
</comment>
<accession>A0A3B0QUP9</accession>
<keyword evidence="7" id="KW-0784">Thiamine biosynthesis</keyword>
<evidence type="ECO:0000256" key="6">
    <source>
        <dbReference type="ARBA" id="ARBA00022842"/>
    </source>
</evidence>
<dbReference type="NCBIfam" id="TIGR00693">
    <property type="entry name" value="thiE"/>
    <property type="match status" value="1"/>
</dbReference>
<comment type="catalytic activity">
    <reaction evidence="10">
        <text>2-[(2R,5Z)-2-carboxy-4-methylthiazol-5(2H)-ylidene]ethyl phosphate + 4-amino-2-methyl-5-(diphosphooxymethyl)pyrimidine + 2 H(+) = thiamine phosphate + CO2 + diphosphate</text>
        <dbReference type="Rhea" id="RHEA:47844"/>
        <dbReference type="ChEBI" id="CHEBI:15378"/>
        <dbReference type="ChEBI" id="CHEBI:16526"/>
        <dbReference type="ChEBI" id="CHEBI:33019"/>
        <dbReference type="ChEBI" id="CHEBI:37575"/>
        <dbReference type="ChEBI" id="CHEBI:57841"/>
        <dbReference type="ChEBI" id="CHEBI:62899"/>
        <dbReference type="EC" id="2.5.1.3"/>
    </reaction>
</comment>
<dbReference type="GO" id="GO:0004789">
    <property type="term" value="F:thiamine-phosphate diphosphorylase activity"/>
    <property type="evidence" value="ECO:0007669"/>
    <property type="project" value="UniProtKB-EC"/>
</dbReference>
<evidence type="ECO:0000256" key="7">
    <source>
        <dbReference type="ARBA" id="ARBA00022977"/>
    </source>
</evidence>
<dbReference type="InterPro" id="IPR036206">
    <property type="entry name" value="ThiamineP_synth_sf"/>
</dbReference>
<evidence type="ECO:0000256" key="10">
    <source>
        <dbReference type="ARBA" id="ARBA00047883"/>
    </source>
</evidence>
<evidence type="ECO:0000256" key="2">
    <source>
        <dbReference type="ARBA" id="ARBA00005165"/>
    </source>
</evidence>
<dbReference type="GO" id="GO:0009228">
    <property type="term" value="P:thiamine biosynthetic process"/>
    <property type="evidence" value="ECO:0007669"/>
    <property type="project" value="UniProtKB-KW"/>
</dbReference>
<dbReference type="HAMAP" id="MF_00097">
    <property type="entry name" value="TMP_synthase"/>
    <property type="match status" value="1"/>
</dbReference>
<evidence type="ECO:0000256" key="4">
    <source>
        <dbReference type="ARBA" id="ARBA00022679"/>
    </source>
</evidence>
<comment type="cofactor">
    <cofactor evidence="1">
        <name>Mg(2+)</name>
        <dbReference type="ChEBI" id="CHEBI:18420"/>
    </cofactor>
</comment>
<evidence type="ECO:0000256" key="5">
    <source>
        <dbReference type="ARBA" id="ARBA00022723"/>
    </source>
</evidence>
<evidence type="ECO:0000259" key="11">
    <source>
        <dbReference type="Pfam" id="PF02581"/>
    </source>
</evidence>
<keyword evidence="6" id="KW-0460">Magnesium</keyword>
<evidence type="ECO:0000256" key="9">
    <source>
        <dbReference type="ARBA" id="ARBA00047851"/>
    </source>
</evidence>
<sequence>MKSNPLPGLYLITDGLQRGGDKEEGELLTKIEAALKGGARLIQLREKGLKGGELLRLAKKLRALTKDYGASLLINDRVDIALSCGADGVHLTASSFSPAEARRLLGKEKLIGVSTHGPDQAKKAERDGADFITLGPVFFTPSKTAYGEPLGLVDFKKITSLIALPVYALGGVKKNNIEETLKAGACGVSMISAILAADDIIKTTQEIIKEIR</sequence>
<evidence type="ECO:0000256" key="1">
    <source>
        <dbReference type="ARBA" id="ARBA00001946"/>
    </source>
</evidence>
<dbReference type="EC" id="2.5.1.3" evidence="3"/>
<evidence type="ECO:0000313" key="12">
    <source>
        <dbReference type="EMBL" id="VAV84021.1"/>
    </source>
</evidence>
<proteinExistence type="inferred from homology"/>
<evidence type="ECO:0000256" key="3">
    <source>
        <dbReference type="ARBA" id="ARBA00012830"/>
    </source>
</evidence>
<dbReference type="PANTHER" id="PTHR20857:SF15">
    <property type="entry name" value="THIAMINE-PHOSPHATE SYNTHASE"/>
    <property type="match status" value="1"/>
</dbReference>
<dbReference type="InterPro" id="IPR013785">
    <property type="entry name" value="Aldolase_TIM"/>
</dbReference>
<dbReference type="GO" id="GO:0046872">
    <property type="term" value="F:metal ion binding"/>
    <property type="evidence" value="ECO:0007669"/>
    <property type="project" value="UniProtKB-KW"/>
</dbReference>
<reference evidence="12" key="1">
    <citation type="submission" date="2018-06" db="EMBL/GenBank/DDBJ databases">
        <authorList>
            <person name="Zhirakovskaya E."/>
        </authorList>
    </citation>
    <scope>NUCLEOTIDE SEQUENCE</scope>
</reference>
<dbReference type="UniPathway" id="UPA00060">
    <property type="reaction ID" value="UER00141"/>
</dbReference>
<keyword evidence="4 12" id="KW-0808">Transferase</keyword>
<dbReference type="AlphaFoldDB" id="A0A3B0QUP9"/>
<feature type="domain" description="Thiamine phosphate synthase/TenI" evidence="11">
    <location>
        <begin position="9"/>
        <end position="194"/>
    </location>
</feature>
<dbReference type="FunFam" id="3.20.20.70:FF:000096">
    <property type="entry name" value="Thiamine-phosphate synthase"/>
    <property type="match status" value="1"/>
</dbReference>
<protein>
    <recommendedName>
        <fullName evidence="3">thiamine phosphate synthase</fullName>
        <ecNumber evidence="3">2.5.1.3</ecNumber>
    </recommendedName>
</protein>
<dbReference type="PANTHER" id="PTHR20857">
    <property type="entry name" value="THIAMINE-PHOSPHATE PYROPHOSPHORYLASE"/>
    <property type="match status" value="1"/>
</dbReference>
<comment type="pathway">
    <text evidence="2">Cofactor biosynthesis; thiamine diphosphate biosynthesis; thiamine phosphate from 4-amino-2-methyl-5-diphosphomethylpyrimidine and 4-methyl-5-(2-phosphoethyl)-thiazole: step 1/1.</text>
</comment>
<dbReference type="InterPro" id="IPR034291">
    <property type="entry name" value="TMP_synthase"/>
</dbReference>
<dbReference type="EMBL" id="UOEA01000059">
    <property type="protein sequence ID" value="VAV84021.1"/>
    <property type="molecule type" value="Genomic_DNA"/>
</dbReference>
<evidence type="ECO:0000256" key="8">
    <source>
        <dbReference type="ARBA" id="ARBA00047334"/>
    </source>
</evidence>
<dbReference type="InterPro" id="IPR022998">
    <property type="entry name" value="ThiamineP_synth_TenI"/>
</dbReference>
<name>A0A3B0QUP9_9ZZZZ</name>
<dbReference type="Pfam" id="PF02581">
    <property type="entry name" value="TMP-TENI"/>
    <property type="match status" value="1"/>
</dbReference>
<keyword evidence="5" id="KW-0479">Metal-binding</keyword>
<dbReference type="SUPFAM" id="SSF51391">
    <property type="entry name" value="Thiamin phosphate synthase"/>
    <property type="match status" value="1"/>
</dbReference>
<organism evidence="12">
    <name type="scientific">hydrothermal vent metagenome</name>
    <dbReference type="NCBI Taxonomy" id="652676"/>
    <lineage>
        <taxon>unclassified sequences</taxon>
        <taxon>metagenomes</taxon>
        <taxon>ecological metagenomes</taxon>
    </lineage>
</organism>
<dbReference type="CDD" id="cd00564">
    <property type="entry name" value="TMP_TenI"/>
    <property type="match status" value="1"/>
</dbReference>
<gene>
    <name evidence="12" type="ORF">MNBD_DELTA01-479</name>
</gene>